<name>A0A1M6KYG5_9FIRM</name>
<evidence type="ECO:0000256" key="1">
    <source>
        <dbReference type="ARBA" id="ARBA00022448"/>
    </source>
</evidence>
<dbReference type="FunFam" id="3.40.50.300:FF:000133">
    <property type="entry name" value="Spermidine/putrescine import ATP-binding protein PotA"/>
    <property type="match status" value="1"/>
</dbReference>
<dbReference type="GO" id="GO:0005524">
    <property type="term" value="F:ATP binding"/>
    <property type="evidence" value="ECO:0007669"/>
    <property type="project" value="UniProtKB-KW"/>
</dbReference>
<dbReference type="Gene3D" id="3.40.50.300">
    <property type="entry name" value="P-loop containing nucleotide triphosphate hydrolases"/>
    <property type="match status" value="1"/>
</dbReference>
<dbReference type="Pfam" id="PF08402">
    <property type="entry name" value="TOBE_2"/>
    <property type="match status" value="1"/>
</dbReference>
<dbReference type="CDD" id="cd03300">
    <property type="entry name" value="ABC_PotA_N"/>
    <property type="match status" value="1"/>
</dbReference>
<protein>
    <recommendedName>
        <fullName evidence="7">Spermidine/putrescine import ATP-binding protein PotA</fullName>
        <ecNumber evidence="7">7.6.2.11</ecNumber>
    </recommendedName>
</protein>
<dbReference type="SUPFAM" id="SSF52540">
    <property type="entry name" value="P-loop containing nucleoside triphosphate hydrolases"/>
    <property type="match status" value="1"/>
</dbReference>
<dbReference type="Pfam" id="PF00005">
    <property type="entry name" value="ABC_tran"/>
    <property type="match status" value="1"/>
</dbReference>
<evidence type="ECO:0000313" key="9">
    <source>
        <dbReference type="EMBL" id="SHJ63939.1"/>
    </source>
</evidence>
<accession>A0A1M6KYG5</accession>
<dbReference type="InterPro" id="IPR013611">
    <property type="entry name" value="Transp-assoc_OB_typ2"/>
</dbReference>
<dbReference type="InterPro" id="IPR017871">
    <property type="entry name" value="ABC_transporter-like_CS"/>
</dbReference>
<dbReference type="SMART" id="SM00382">
    <property type="entry name" value="AAA"/>
    <property type="match status" value="1"/>
</dbReference>
<keyword evidence="3 7" id="KW-0547">Nucleotide-binding</keyword>
<evidence type="ECO:0000256" key="4">
    <source>
        <dbReference type="ARBA" id="ARBA00022840"/>
    </source>
</evidence>
<dbReference type="InterPro" id="IPR008995">
    <property type="entry name" value="Mo/tungstate-bd_C_term_dom"/>
</dbReference>
<dbReference type="AlphaFoldDB" id="A0A1M6KYG5"/>
<keyword evidence="4 7" id="KW-0067">ATP-binding</keyword>
<gene>
    <name evidence="7" type="primary">potA</name>
    <name evidence="9" type="ORF">SAMN02745138_00221</name>
</gene>
<evidence type="ECO:0000256" key="5">
    <source>
        <dbReference type="ARBA" id="ARBA00022967"/>
    </source>
</evidence>
<dbReference type="NCBIfam" id="TIGR01187">
    <property type="entry name" value="potA"/>
    <property type="match status" value="1"/>
</dbReference>
<evidence type="ECO:0000256" key="3">
    <source>
        <dbReference type="ARBA" id="ARBA00022741"/>
    </source>
</evidence>
<keyword evidence="1 7" id="KW-0813">Transport</keyword>
<evidence type="ECO:0000313" key="10">
    <source>
        <dbReference type="Proteomes" id="UP000183975"/>
    </source>
</evidence>
<dbReference type="GO" id="GO:0016887">
    <property type="term" value="F:ATP hydrolysis activity"/>
    <property type="evidence" value="ECO:0007669"/>
    <property type="project" value="InterPro"/>
</dbReference>
<comment type="function">
    <text evidence="7">Part of the ABC transporter complex PotABCD involved in spermidine/putrescine import. Responsible for energy coupling to the transport system.</text>
</comment>
<dbReference type="OrthoDB" id="9802264at2"/>
<evidence type="ECO:0000256" key="7">
    <source>
        <dbReference type="RuleBase" id="RU364083"/>
    </source>
</evidence>
<dbReference type="InterPro" id="IPR003593">
    <property type="entry name" value="AAA+_ATPase"/>
</dbReference>
<comment type="similarity">
    <text evidence="7">Belongs to the ABC transporter superfamily. Spermidine/putrescine importer (TC 3.A.1.11.1) family.</text>
</comment>
<dbReference type="GO" id="GO:0043190">
    <property type="term" value="C:ATP-binding cassette (ABC) transporter complex"/>
    <property type="evidence" value="ECO:0007669"/>
    <property type="project" value="InterPro"/>
</dbReference>
<evidence type="ECO:0000256" key="2">
    <source>
        <dbReference type="ARBA" id="ARBA00022475"/>
    </source>
</evidence>
<dbReference type="InterPro" id="IPR027417">
    <property type="entry name" value="P-loop_NTPase"/>
</dbReference>
<dbReference type="InterPro" id="IPR005893">
    <property type="entry name" value="PotA-like"/>
</dbReference>
<dbReference type="PANTHER" id="PTHR42781:SF4">
    <property type="entry name" value="SPERMIDINE_PUTRESCINE IMPORT ATP-BINDING PROTEIN POTA"/>
    <property type="match status" value="1"/>
</dbReference>
<sequence length="523" mass="59278">MKKKLIQFKNIVKEFDGKLVLKGVNLDIYENEFVTLLGPSGCGKTTLLRILGGFLTPNEGTVLFDGEDISKIPPYKREINTVFQKYALFPHMNVYNNIAFGLKIKKEPKDIIEQKVKRMLKLVNLEDFADKNVTEMSGGQQQRVAIARALVNEPSVLLLDEPLGALDLKLRQEMQHELKKIQQEVGITFIFVTHDQEEALTMSDKIVVMKDGEIQQIGSPTDIYNEPVNEFVANFIGESNIIEGVMLDDYKVMFEGRKFDCVDDGFEKNEVVDVVIRPEDLDIVPREQGKLKGVVKSVLFKGVHYETMVETKVGTEITVKMQVSNDQPVFNEGANEKMSANDFYLDVDDVEELDEATIIARADAQAWNPDEDELISIKEVKYNIKKENGTYPVTFSTAAGTSVTVNMIVKDENRVTSEENEEYIFAVNFFKKADEIQESIALDTDLKTWANASAYSLEDDMPVEITDVKYDFDPENITPGIYDVTFATKGYEYKVDTTDKHEVGEEVGLIFEPEDIHIMSREQ</sequence>
<dbReference type="SUPFAM" id="SSF50331">
    <property type="entry name" value="MOP-like"/>
    <property type="match status" value="1"/>
</dbReference>
<reference evidence="9 10" key="1">
    <citation type="submission" date="2016-11" db="EMBL/GenBank/DDBJ databases">
        <authorList>
            <person name="Jaros S."/>
            <person name="Januszkiewicz K."/>
            <person name="Wedrychowicz H."/>
        </authorList>
    </citation>
    <scope>NUCLEOTIDE SEQUENCE [LARGE SCALE GENOMIC DNA]</scope>
    <source>
        <strain evidence="9 10">DSM 14214</strain>
    </source>
</reference>
<comment type="subunit">
    <text evidence="7">The complex is composed of two ATP-binding proteins (PotA), two transmembrane proteins (PotB and PotC) and a solute-binding protein (PotD).</text>
</comment>
<comment type="catalytic activity">
    <reaction evidence="7">
        <text>ATP + H2O + polyamine-[polyamine-binding protein]Side 1 = ADP + phosphate + polyamineSide 2 + [polyamine-binding protein]Side 1.</text>
        <dbReference type="EC" id="7.6.2.11"/>
    </reaction>
</comment>
<evidence type="ECO:0000259" key="8">
    <source>
        <dbReference type="PROSITE" id="PS50893"/>
    </source>
</evidence>
<dbReference type="Proteomes" id="UP000183975">
    <property type="component" value="Unassembled WGS sequence"/>
</dbReference>
<dbReference type="InterPro" id="IPR003439">
    <property type="entry name" value="ABC_transporter-like_ATP-bd"/>
</dbReference>
<dbReference type="EMBL" id="FRAH01000004">
    <property type="protein sequence ID" value="SHJ63939.1"/>
    <property type="molecule type" value="Genomic_DNA"/>
</dbReference>
<keyword evidence="5 7" id="KW-1278">Translocase</keyword>
<dbReference type="Gene3D" id="2.40.50.100">
    <property type="match status" value="1"/>
</dbReference>
<dbReference type="PROSITE" id="PS00211">
    <property type="entry name" value="ABC_TRANSPORTER_1"/>
    <property type="match status" value="1"/>
</dbReference>
<feature type="domain" description="ABC transporter" evidence="8">
    <location>
        <begin position="6"/>
        <end position="236"/>
    </location>
</feature>
<keyword evidence="2 7" id="KW-1003">Cell membrane</keyword>
<dbReference type="PROSITE" id="PS50893">
    <property type="entry name" value="ABC_TRANSPORTER_2"/>
    <property type="match status" value="1"/>
</dbReference>
<keyword evidence="10" id="KW-1185">Reference proteome</keyword>
<keyword evidence="6 7" id="KW-0472">Membrane</keyword>
<dbReference type="InterPro" id="IPR050093">
    <property type="entry name" value="ABC_SmlMolc_Importer"/>
</dbReference>
<dbReference type="EC" id="7.6.2.11" evidence="7"/>
<dbReference type="GO" id="GO:0015594">
    <property type="term" value="F:ABC-type putrescine transporter activity"/>
    <property type="evidence" value="ECO:0007669"/>
    <property type="project" value="InterPro"/>
</dbReference>
<dbReference type="InterPro" id="IPR017879">
    <property type="entry name" value="PotA_ATP-bd"/>
</dbReference>
<dbReference type="PANTHER" id="PTHR42781">
    <property type="entry name" value="SPERMIDINE/PUTRESCINE IMPORT ATP-BINDING PROTEIN POTA"/>
    <property type="match status" value="1"/>
</dbReference>
<organism evidence="9 10">
    <name type="scientific">Anaerotignum lactatifermentans DSM 14214</name>
    <dbReference type="NCBI Taxonomy" id="1121323"/>
    <lineage>
        <taxon>Bacteria</taxon>
        <taxon>Bacillati</taxon>
        <taxon>Bacillota</taxon>
        <taxon>Clostridia</taxon>
        <taxon>Lachnospirales</taxon>
        <taxon>Anaerotignaceae</taxon>
        <taxon>Anaerotignum</taxon>
    </lineage>
</organism>
<proteinExistence type="inferred from homology"/>
<evidence type="ECO:0000256" key="6">
    <source>
        <dbReference type="ARBA" id="ARBA00023136"/>
    </source>
</evidence>